<accession>A0ABQ9WK52</accession>
<dbReference type="InterPro" id="IPR036053">
    <property type="entry name" value="PABP-dom"/>
</dbReference>
<feature type="compositionally biased region" description="Acidic residues" evidence="1">
    <location>
        <begin position="121"/>
        <end position="161"/>
    </location>
</feature>
<protein>
    <submittedName>
        <fullName evidence="2">Uncharacterized protein</fullName>
    </submittedName>
</protein>
<proteinExistence type="predicted"/>
<name>A0ABQ9WK52_9EUKA</name>
<comment type="caution">
    <text evidence="2">The sequence shown here is derived from an EMBL/GenBank/DDBJ whole genome shotgun (WGS) entry which is preliminary data.</text>
</comment>
<gene>
    <name evidence="2" type="ORF">BLNAU_25243</name>
</gene>
<reference evidence="2 3" key="1">
    <citation type="journal article" date="2022" name="bioRxiv">
        <title>Genomics of Preaxostyla Flagellates Illuminates Evolutionary Transitions and the Path Towards Mitochondrial Loss.</title>
        <authorList>
            <person name="Novak L.V.F."/>
            <person name="Treitli S.C."/>
            <person name="Pyrih J."/>
            <person name="Halakuc P."/>
            <person name="Pipaliya S.V."/>
            <person name="Vacek V."/>
            <person name="Brzon O."/>
            <person name="Soukal P."/>
            <person name="Eme L."/>
            <person name="Dacks J.B."/>
            <person name="Karnkowska A."/>
            <person name="Elias M."/>
            <person name="Hampl V."/>
        </authorList>
    </citation>
    <scope>NUCLEOTIDE SEQUENCE [LARGE SCALE GENOMIC DNA]</scope>
    <source>
        <strain evidence="2">NAU3</strain>
        <tissue evidence="2">Gut</tissue>
    </source>
</reference>
<feature type="compositionally biased region" description="Basic and acidic residues" evidence="1">
    <location>
        <begin position="108"/>
        <end position="120"/>
    </location>
</feature>
<evidence type="ECO:0000313" key="2">
    <source>
        <dbReference type="EMBL" id="KAK2939844.1"/>
    </source>
</evidence>
<feature type="region of interest" description="Disordered" evidence="1">
    <location>
        <begin position="101"/>
        <end position="184"/>
    </location>
</feature>
<feature type="compositionally biased region" description="Basic and acidic residues" evidence="1">
    <location>
        <begin position="171"/>
        <end position="184"/>
    </location>
</feature>
<evidence type="ECO:0000256" key="1">
    <source>
        <dbReference type="SAM" id="MobiDB-lite"/>
    </source>
</evidence>
<dbReference type="EMBL" id="JARBJD010000828">
    <property type="protein sequence ID" value="KAK2939844.1"/>
    <property type="molecule type" value="Genomic_DNA"/>
</dbReference>
<sequence>MDEFREMADEDKQQYVGEFIYTKVEEVDAERADRSQGCFELGLQEGFALLQDDAGLAEKIRRLRMLSAVPPEVRRFQLVEGFALLQDDAALAQKIREAQVISQKATMRNKEERTEEKEDNAYDDEFEEGMSEDDAEAQEDAGEVEEQDGGEEEGDERDEEKDGLTLNVKTKNWETNKWKAKERV</sequence>
<organism evidence="2 3">
    <name type="scientific">Blattamonas nauphoetae</name>
    <dbReference type="NCBI Taxonomy" id="2049346"/>
    <lineage>
        <taxon>Eukaryota</taxon>
        <taxon>Metamonada</taxon>
        <taxon>Preaxostyla</taxon>
        <taxon>Oxymonadida</taxon>
        <taxon>Blattamonas</taxon>
    </lineage>
</organism>
<dbReference type="SUPFAM" id="SSF63570">
    <property type="entry name" value="PABC (PABP) domain"/>
    <property type="match status" value="1"/>
</dbReference>
<evidence type="ECO:0000313" key="3">
    <source>
        <dbReference type="Proteomes" id="UP001281761"/>
    </source>
</evidence>
<dbReference type="Proteomes" id="UP001281761">
    <property type="component" value="Unassembled WGS sequence"/>
</dbReference>
<keyword evidence="3" id="KW-1185">Reference proteome</keyword>